<organism evidence="2 3">
    <name type="scientific">Prorocentrum cordatum</name>
    <dbReference type="NCBI Taxonomy" id="2364126"/>
    <lineage>
        <taxon>Eukaryota</taxon>
        <taxon>Sar</taxon>
        <taxon>Alveolata</taxon>
        <taxon>Dinophyceae</taxon>
        <taxon>Prorocentrales</taxon>
        <taxon>Prorocentraceae</taxon>
        <taxon>Prorocentrum</taxon>
    </lineage>
</organism>
<evidence type="ECO:0000313" key="3">
    <source>
        <dbReference type="Proteomes" id="UP001189429"/>
    </source>
</evidence>
<keyword evidence="1" id="KW-1133">Transmembrane helix</keyword>
<reference evidence="2" key="1">
    <citation type="submission" date="2023-10" db="EMBL/GenBank/DDBJ databases">
        <authorList>
            <person name="Chen Y."/>
            <person name="Shah S."/>
            <person name="Dougan E. K."/>
            <person name="Thang M."/>
            <person name="Chan C."/>
        </authorList>
    </citation>
    <scope>NUCLEOTIDE SEQUENCE [LARGE SCALE GENOMIC DNA]</scope>
</reference>
<dbReference type="Proteomes" id="UP001189429">
    <property type="component" value="Unassembled WGS sequence"/>
</dbReference>
<keyword evidence="1" id="KW-0812">Transmembrane</keyword>
<evidence type="ECO:0000313" key="2">
    <source>
        <dbReference type="EMBL" id="CAK0860930.1"/>
    </source>
</evidence>
<proteinExistence type="predicted"/>
<comment type="caution">
    <text evidence="2">The sequence shown here is derived from an EMBL/GenBank/DDBJ whole genome shotgun (WGS) entry which is preliminary data.</text>
</comment>
<keyword evidence="1" id="KW-0472">Membrane</keyword>
<feature type="transmembrane region" description="Helical" evidence="1">
    <location>
        <begin position="32"/>
        <end position="52"/>
    </location>
</feature>
<dbReference type="EMBL" id="CAUYUJ010016024">
    <property type="protein sequence ID" value="CAK0860930.1"/>
    <property type="molecule type" value="Genomic_DNA"/>
</dbReference>
<sequence length="105" mass="11136">MGGAWAPACVVLGAMLEPMCYPSSCLSCCSSLFRSLLLLLLLLLLLAWLSWLPRLPHRASAWLIRPAGLAHLGTDDCPCACPPRAPWGVRVPLQSGSAPLSPTTA</sequence>
<evidence type="ECO:0000256" key="1">
    <source>
        <dbReference type="SAM" id="Phobius"/>
    </source>
</evidence>
<gene>
    <name evidence="2" type="ORF">PCOR1329_LOCUS49754</name>
</gene>
<keyword evidence="3" id="KW-1185">Reference proteome</keyword>
<accession>A0ABN9UNI3</accession>
<protein>
    <submittedName>
        <fullName evidence="2">Uncharacterized protein</fullName>
    </submittedName>
</protein>
<name>A0ABN9UNI3_9DINO</name>